<sequence length="158" mass="17591">MGPLDPPHAPPPKKKFREFRVPVSSQGHERSGSQPLSTKGFLSPVFFMVYVHLKNTRPPRLYEDGIKFSPSSPIPVIRLTSSVACGSVPMTDLSLTYLLGSGHCPSTFVCLQFRSLQSRLLFIGDSCCYVAQVLWHLARQLLNCLLQKFCLAPTREGQ</sequence>
<proteinExistence type="predicted"/>
<dbReference type="AlphaFoldDB" id="A0A453F4I5"/>
<reference evidence="1" key="5">
    <citation type="journal article" date="2021" name="G3 (Bethesda)">
        <title>Aegilops tauschii genome assembly Aet v5.0 features greater sequence contiguity and improved annotation.</title>
        <authorList>
            <person name="Wang L."/>
            <person name="Zhu T."/>
            <person name="Rodriguez J.C."/>
            <person name="Deal K.R."/>
            <person name="Dubcovsky J."/>
            <person name="McGuire P.E."/>
            <person name="Lux T."/>
            <person name="Spannagl M."/>
            <person name="Mayer K.F.X."/>
            <person name="Baldrich P."/>
            <person name="Meyers B.C."/>
            <person name="Huo N."/>
            <person name="Gu Y.Q."/>
            <person name="Zhou H."/>
            <person name="Devos K.M."/>
            <person name="Bennetzen J.L."/>
            <person name="Unver T."/>
            <person name="Budak H."/>
            <person name="Gulick P.J."/>
            <person name="Galiba G."/>
            <person name="Kalapos B."/>
            <person name="Nelson D.R."/>
            <person name="Li P."/>
            <person name="You F.M."/>
            <person name="Luo M.C."/>
            <person name="Dvorak J."/>
        </authorList>
    </citation>
    <scope>NUCLEOTIDE SEQUENCE [LARGE SCALE GENOMIC DNA]</scope>
    <source>
        <strain evidence="1">cv. AL8/78</strain>
    </source>
</reference>
<dbReference type="Proteomes" id="UP000015105">
    <property type="component" value="Chromosome 3D"/>
</dbReference>
<reference evidence="1" key="4">
    <citation type="submission" date="2019-03" db="UniProtKB">
        <authorList>
            <consortium name="EnsemblPlants"/>
        </authorList>
    </citation>
    <scope>IDENTIFICATION</scope>
</reference>
<dbReference type="Gramene" id="AET3Gv20571400.1">
    <property type="protein sequence ID" value="AET3Gv20571400.1"/>
    <property type="gene ID" value="AET3Gv20571400"/>
</dbReference>
<organism evidence="1 2">
    <name type="scientific">Aegilops tauschii subsp. strangulata</name>
    <name type="common">Goatgrass</name>
    <dbReference type="NCBI Taxonomy" id="200361"/>
    <lineage>
        <taxon>Eukaryota</taxon>
        <taxon>Viridiplantae</taxon>
        <taxon>Streptophyta</taxon>
        <taxon>Embryophyta</taxon>
        <taxon>Tracheophyta</taxon>
        <taxon>Spermatophyta</taxon>
        <taxon>Magnoliopsida</taxon>
        <taxon>Liliopsida</taxon>
        <taxon>Poales</taxon>
        <taxon>Poaceae</taxon>
        <taxon>BOP clade</taxon>
        <taxon>Pooideae</taxon>
        <taxon>Triticodae</taxon>
        <taxon>Triticeae</taxon>
        <taxon>Triticinae</taxon>
        <taxon>Aegilops</taxon>
    </lineage>
</organism>
<name>A0A453F4I5_AEGTS</name>
<evidence type="ECO:0000313" key="2">
    <source>
        <dbReference type="Proteomes" id="UP000015105"/>
    </source>
</evidence>
<accession>A0A453F4I5</accession>
<dbReference type="EnsemblPlants" id="AET3Gv20571400.1">
    <property type="protein sequence ID" value="AET3Gv20571400.1"/>
    <property type="gene ID" value="AET3Gv20571400"/>
</dbReference>
<evidence type="ECO:0000313" key="1">
    <source>
        <dbReference type="EnsemblPlants" id="AET3Gv20571400.1"/>
    </source>
</evidence>
<keyword evidence="2" id="KW-1185">Reference proteome</keyword>
<reference evidence="2" key="1">
    <citation type="journal article" date="2014" name="Science">
        <title>Ancient hybridizations among the ancestral genomes of bread wheat.</title>
        <authorList>
            <consortium name="International Wheat Genome Sequencing Consortium,"/>
            <person name="Marcussen T."/>
            <person name="Sandve S.R."/>
            <person name="Heier L."/>
            <person name="Spannagl M."/>
            <person name="Pfeifer M."/>
            <person name="Jakobsen K.S."/>
            <person name="Wulff B.B."/>
            <person name="Steuernagel B."/>
            <person name="Mayer K.F."/>
            <person name="Olsen O.A."/>
        </authorList>
    </citation>
    <scope>NUCLEOTIDE SEQUENCE [LARGE SCALE GENOMIC DNA]</scope>
    <source>
        <strain evidence="2">cv. AL8/78</strain>
    </source>
</reference>
<reference evidence="1" key="3">
    <citation type="journal article" date="2017" name="Nature">
        <title>Genome sequence of the progenitor of the wheat D genome Aegilops tauschii.</title>
        <authorList>
            <person name="Luo M.C."/>
            <person name="Gu Y.Q."/>
            <person name="Puiu D."/>
            <person name="Wang H."/>
            <person name="Twardziok S.O."/>
            <person name="Deal K.R."/>
            <person name="Huo N."/>
            <person name="Zhu T."/>
            <person name="Wang L."/>
            <person name="Wang Y."/>
            <person name="McGuire P.E."/>
            <person name="Liu S."/>
            <person name="Long H."/>
            <person name="Ramasamy R.K."/>
            <person name="Rodriguez J.C."/>
            <person name="Van S.L."/>
            <person name="Yuan L."/>
            <person name="Wang Z."/>
            <person name="Xia Z."/>
            <person name="Xiao L."/>
            <person name="Anderson O.D."/>
            <person name="Ouyang S."/>
            <person name="Liang Y."/>
            <person name="Zimin A.V."/>
            <person name="Pertea G."/>
            <person name="Qi P."/>
            <person name="Bennetzen J.L."/>
            <person name="Dai X."/>
            <person name="Dawson M.W."/>
            <person name="Muller H.G."/>
            <person name="Kugler K."/>
            <person name="Rivarola-Duarte L."/>
            <person name="Spannagl M."/>
            <person name="Mayer K.F.X."/>
            <person name="Lu F.H."/>
            <person name="Bevan M.W."/>
            <person name="Leroy P."/>
            <person name="Li P."/>
            <person name="You F.M."/>
            <person name="Sun Q."/>
            <person name="Liu Z."/>
            <person name="Lyons E."/>
            <person name="Wicker T."/>
            <person name="Salzberg S.L."/>
            <person name="Devos K.M."/>
            <person name="Dvorak J."/>
        </authorList>
    </citation>
    <scope>NUCLEOTIDE SEQUENCE [LARGE SCALE GENOMIC DNA]</scope>
    <source>
        <strain evidence="1">cv. AL8/78</strain>
    </source>
</reference>
<reference evidence="2" key="2">
    <citation type="journal article" date="2017" name="Nat. Plants">
        <title>The Aegilops tauschii genome reveals multiple impacts of transposons.</title>
        <authorList>
            <person name="Zhao G."/>
            <person name="Zou C."/>
            <person name="Li K."/>
            <person name="Wang K."/>
            <person name="Li T."/>
            <person name="Gao L."/>
            <person name="Zhang X."/>
            <person name="Wang H."/>
            <person name="Yang Z."/>
            <person name="Liu X."/>
            <person name="Jiang W."/>
            <person name="Mao L."/>
            <person name="Kong X."/>
            <person name="Jiao Y."/>
            <person name="Jia J."/>
        </authorList>
    </citation>
    <scope>NUCLEOTIDE SEQUENCE [LARGE SCALE GENOMIC DNA]</scope>
    <source>
        <strain evidence="2">cv. AL8/78</strain>
    </source>
</reference>
<protein>
    <submittedName>
        <fullName evidence="1">Uncharacterized protein</fullName>
    </submittedName>
</protein>